<comment type="caution">
    <text evidence="3">The sequence shown here is derived from an EMBL/GenBank/DDBJ whole genome shotgun (WGS) entry which is preliminary data.</text>
</comment>
<feature type="transmembrane region" description="Helical" evidence="1">
    <location>
        <begin position="202"/>
        <end position="222"/>
    </location>
</feature>
<dbReference type="PANTHER" id="PTHR14859:SF1">
    <property type="entry name" value="PGAP2-INTERACTING PROTEIN"/>
    <property type="match status" value="1"/>
</dbReference>
<organism evidence="3 4">
    <name type="scientific">Sphaerisporangium siamense</name>
    <dbReference type="NCBI Taxonomy" id="795645"/>
    <lineage>
        <taxon>Bacteria</taxon>
        <taxon>Bacillati</taxon>
        <taxon>Actinomycetota</taxon>
        <taxon>Actinomycetes</taxon>
        <taxon>Streptosporangiales</taxon>
        <taxon>Streptosporangiaceae</taxon>
        <taxon>Sphaerisporangium</taxon>
    </lineage>
</organism>
<keyword evidence="1" id="KW-0812">Transmembrane</keyword>
<feature type="transmembrane region" description="Helical" evidence="1">
    <location>
        <begin position="114"/>
        <end position="133"/>
    </location>
</feature>
<dbReference type="PANTHER" id="PTHR14859">
    <property type="entry name" value="CALCOFLUOR WHITE HYPERSENSITIVE PROTEIN PRECURSOR"/>
    <property type="match status" value="1"/>
</dbReference>
<feature type="transmembrane region" description="Helical" evidence="1">
    <location>
        <begin position="284"/>
        <end position="304"/>
    </location>
</feature>
<feature type="transmembrane region" description="Helical" evidence="1">
    <location>
        <begin position="261"/>
        <end position="278"/>
    </location>
</feature>
<keyword evidence="3" id="KW-0378">Hydrolase</keyword>
<keyword evidence="1" id="KW-0472">Membrane</keyword>
<dbReference type="AlphaFoldDB" id="A0A7W7DHG1"/>
<dbReference type="GO" id="GO:0016020">
    <property type="term" value="C:membrane"/>
    <property type="evidence" value="ECO:0007669"/>
    <property type="project" value="GOC"/>
</dbReference>
<accession>A0A7W7DHG1</accession>
<dbReference type="GO" id="GO:0006506">
    <property type="term" value="P:GPI anchor biosynthetic process"/>
    <property type="evidence" value="ECO:0007669"/>
    <property type="project" value="TreeGrafter"/>
</dbReference>
<protein>
    <submittedName>
        <fullName evidence="3">Endonuclease/exonuclease/phosphatase family metal-dependent hydrolase</fullName>
    </submittedName>
</protein>
<dbReference type="EMBL" id="JACHND010000001">
    <property type="protein sequence ID" value="MBB4705393.1"/>
    <property type="molecule type" value="Genomic_DNA"/>
</dbReference>
<keyword evidence="4" id="KW-1185">Reference proteome</keyword>
<dbReference type="SUPFAM" id="SSF103473">
    <property type="entry name" value="MFS general substrate transporter"/>
    <property type="match status" value="1"/>
</dbReference>
<keyword evidence="1" id="KW-1133">Transmembrane helix</keyword>
<reference evidence="3 4" key="1">
    <citation type="submission" date="2020-08" db="EMBL/GenBank/DDBJ databases">
        <title>Sequencing the genomes of 1000 actinobacteria strains.</title>
        <authorList>
            <person name="Klenk H.-P."/>
        </authorList>
    </citation>
    <scope>NUCLEOTIDE SEQUENCE [LARGE SCALE GENOMIC DNA]</scope>
    <source>
        <strain evidence="3 4">DSM 45784</strain>
    </source>
</reference>
<dbReference type="Pfam" id="PF03372">
    <property type="entry name" value="Exo_endo_phos"/>
    <property type="match status" value="1"/>
</dbReference>
<dbReference type="SUPFAM" id="SSF56219">
    <property type="entry name" value="DNase I-like"/>
    <property type="match status" value="1"/>
</dbReference>
<dbReference type="InterPro" id="IPR036691">
    <property type="entry name" value="Endo/exonu/phosph_ase_sf"/>
</dbReference>
<keyword evidence="3" id="KW-0540">Nuclease</keyword>
<keyword evidence="3" id="KW-0269">Exonuclease</keyword>
<keyword evidence="3" id="KW-0255">Endonuclease</keyword>
<feature type="transmembrane region" description="Helical" evidence="1">
    <location>
        <begin position="341"/>
        <end position="358"/>
    </location>
</feature>
<evidence type="ECO:0000313" key="3">
    <source>
        <dbReference type="EMBL" id="MBB4705393.1"/>
    </source>
</evidence>
<feature type="domain" description="Endonuclease/exonuclease/phosphatase" evidence="2">
    <location>
        <begin position="406"/>
        <end position="626"/>
    </location>
</feature>
<feature type="transmembrane region" description="Helical" evidence="1">
    <location>
        <begin position="140"/>
        <end position="159"/>
    </location>
</feature>
<dbReference type="InterPro" id="IPR005135">
    <property type="entry name" value="Endo/exonuclease/phosphatase"/>
</dbReference>
<feature type="transmembrane region" description="Helical" evidence="1">
    <location>
        <begin position="311"/>
        <end position="329"/>
    </location>
</feature>
<evidence type="ECO:0000313" key="4">
    <source>
        <dbReference type="Proteomes" id="UP000542210"/>
    </source>
</evidence>
<feature type="transmembrane region" description="Helical" evidence="1">
    <location>
        <begin position="171"/>
        <end position="190"/>
    </location>
</feature>
<feature type="transmembrane region" description="Helical" evidence="1">
    <location>
        <begin position="66"/>
        <end position="85"/>
    </location>
</feature>
<dbReference type="GO" id="GO:0004527">
    <property type="term" value="F:exonuclease activity"/>
    <property type="evidence" value="ECO:0007669"/>
    <property type="project" value="UniProtKB-KW"/>
</dbReference>
<dbReference type="Gene3D" id="3.60.10.10">
    <property type="entry name" value="Endonuclease/exonuclease/phosphatase"/>
    <property type="match status" value="1"/>
</dbReference>
<feature type="transmembrane region" description="Helical" evidence="1">
    <location>
        <begin position="234"/>
        <end position="254"/>
    </location>
</feature>
<dbReference type="InterPro" id="IPR051916">
    <property type="entry name" value="GPI-anchor_lipid_remodeler"/>
</dbReference>
<dbReference type="GO" id="GO:0004519">
    <property type="term" value="F:endonuclease activity"/>
    <property type="evidence" value="ECO:0007669"/>
    <property type="project" value="UniProtKB-KW"/>
</dbReference>
<dbReference type="RefSeq" id="WP_184887073.1">
    <property type="nucleotide sequence ID" value="NZ_BOOV01000020.1"/>
</dbReference>
<gene>
    <name evidence="3" type="ORF">BJ982_006937</name>
</gene>
<evidence type="ECO:0000259" key="2">
    <source>
        <dbReference type="Pfam" id="PF03372"/>
    </source>
</evidence>
<evidence type="ECO:0000256" key="1">
    <source>
        <dbReference type="SAM" id="Phobius"/>
    </source>
</evidence>
<feature type="transmembrane region" description="Helical" evidence="1">
    <location>
        <begin position="370"/>
        <end position="389"/>
    </location>
</feature>
<sequence>MAEAPTRSPSETALPGAFSPLLRRHAPAAVAVLGVLLLADHLRVLLPSLITLFGRAGETPPERMGLFALLWFVLPFAAVPAARALGARRVLAGAGVLLAAARLALQATDGGAPQLYVSGAGVAIGIAFLYGCARTLPREVVPAALAGGLAASTIVHLLLGQMDLAWRGGPLPWSGVILACAALLGCLWALPGRKEEPAPARLWFVFGPALVLTGMYLGTAGLADPPAQGGSAGWNAAVVSAMLAVCQIGMASLAARPPARWWVPVALLPLSAGLAIVTETAAPAALTALALGACLGLAGLPAAASPGRSGLAAIGGMLVFLVAVFAYYAAYDADLGFPNRLVPGALAVLVAVVAGAAAKGRRVLARPPRGRGPVVLALAVAAATAVAAWRPTPQVRTTAGPEFTLITYNIRMGFGLTGTLDLDAIAAWARTRNPDVVLLSEVDRGWLLNGGHDGLARVAAGLGMTYRFAPAADGLWGDAILTSLPLRGAESFPLARHGHPTGAQAQAAVVVVGGAEVGILNTHLQAPAGQAPEAAALARRLAEGAIPAGVPARPRPVLLAGDLNTTPADPEMAVLEGAGLTDPLTALGDPPTSPADDPVERIDHVLLGRGLSVVTAEVPRVPFSDHLPVVVRLRLTTL</sequence>
<dbReference type="Proteomes" id="UP000542210">
    <property type="component" value="Unassembled WGS sequence"/>
</dbReference>
<proteinExistence type="predicted"/>
<dbReference type="InterPro" id="IPR036259">
    <property type="entry name" value="MFS_trans_sf"/>
</dbReference>
<name>A0A7W7DHG1_9ACTN</name>